<dbReference type="GO" id="GO:0004842">
    <property type="term" value="F:ubiquitin-protein transferase activity"/>
    <property type="evidence" value="ECO:0007669"/>
    <property type="project" value="InterPro"/>
</dbReference>
<accession>A0A6P8TKY4</accession>
<gene>
    <name evidence="3" type="primary">LOC117541598</name>
</gene>
<dbReference type="OrthoDB" id="8745256at2759"/>
<protein>
    <submittedName>
        <fullName evidence="3">G2/M phase-specific E3 ubiquitin-protein ligase-like</fullName>
    </submittedName>
</protein>
<dbReference type="SUPFAM" id="SSF56204">
    <property type="entry name" value="Hect, E3 ligase catalytic domain"/>
    <property type="match status" value="1"/>
</dbReference>
<feature type="region of interest" description="Disordered" evidence="1">
    <location>
        <begin position="1"/>
        <end position="39"/>
    </location>
</feature>
<dbReference type="GeneID" id="117541598"/>
<evidence type="ECO:0000313" key="3">
    <source>
        <dbReference type="RefSeq" id="XP_034064703.1"/>
    </source>
</evidence>
<dbReference type="RefSeq" id="XP_034064703.1">
    <property type="nucleotide sequence ID" value="XM_034208812.1"/>
</dbReference>
<sequence>MQVWDIPNVHKVSTPRMDNSLPGMEHQPHSRKRSSLPRVRTTSIATTQLCIIIDSQSEPEDEMEQTAEQSTEYLTAEDIVAELSAKITNTSCSRFNMNRANVWDGAIRGFKGASFDPSHETLVKFTDDEGHTEDGGDTGGPKREFLTLLMECLRMKKTSRQQLFVPHGGCSSEGEHQNAAPLRHFTNLQYS</sequence>
<feature type="region of interest" description="Disordered" evidence="1">
    <location>
        <begin position="168"/>
        <end position="191"/>
    </location>
</feature>
<name>A0A6P8TKY4_GYMAC</name>
<dbReference type="InterPro" id="IPR035983">
    <property type="entry name" value="Hect_E3_ubiquitin_ligase"/>
</dbReference>
<dbReference type="Proteomes" id="UP000515161">
    <property type="component" value="Unplaced"/>
</dbReference>
<dbReference type="InParanoid" id="A0A6P8TKY4"/>
<reference evidence="3" key="1">
    <citation type="submission" date="2025-08" db="UniProtKB">
        <authorList>
            <consortium name="RefSeq"/>
        </authorList>
    </citation>
    <scope>IDENTIFICATION</scope>
</reference>
<keyword evidence="2" id="KW-1185">Reference proteome</keyword>
<proteinExistence type="predicted"/>
<dbReference type="AlphaFoldDB" id="A0A6P8TKY4"/>
<evidence type="ECO:0000313" key="2">
    <source>
        <dbReference type="Proteomes" id="UP000515161"/>
    </source>
</evidence>
<evidence type="ECO:0000256" key="1">
    <source>
        <dbReference type="SAM" id="MobiDB-lite"/>
    </source>
</evidence>
<dbReference type="KEGG" id="gacu:117541598"/>
<dbReference type="Gene3D" id="3.90.1750.10">
    <property type="entry name" value="Hect, E3 ligase catalytic domains"/>
    <property type="match status" value="1"/>
</dbReference>
<organism evidence="2 3">
    <name type="scientific">Gymnodraco acuticeps</name>
    <name type="common">Antarctic dragonfish</name>
    <dbReference type="NCBI Taxonomy" id="8218"/>
    <lineage>
        <taxon>Eukaryota</taxon>
        <taxon>Metazoa</taxon>
        <taxon>Chordata</taxon>
        <taxon>Craniata</taxon>
        <taxon>Vertebrata</taxon>
        <taxon>Euteleostomi</taxon>
        <taxon>Actinopterygii</taxon>
        <taxon>Neopterygii</taxon>
        <taxon>Teleostei</taxon>
        <taxon>Neoteleostei</taxon>
        <taxon>Acanthomorphata</taxon>
        <taxon>Eupercaria</taxon>
        <taxon>Perciformes</taxon>
        <taxon>Notothenioidei</taxon>
        <taxon>Bathydraconidae</taxon>
        <taxon>Gymnodraco</taxon>
    </lineage>
</organism>